<dbReference type="Proteomes" id="UP000017081">
    <property type="component" value="Unassembled WGS sequence"/>
</dbReference>
<evidence type="ECO:0000256" key="1">
    <source>
        <dbReference type="ARBA" id="ARBA00024484"/>
    </source>
</evidence>
<dbReference type="Pfam" id="PF00550">
    <property type="entry name" value="PP-binding"/>
    <property type="match status" value="1"/>
</dbReference>
<name>U7VEY0_9FUSO</name>
<dbReference type="GO" id="GO:0004467">
    <property type="term" value="F:long-chain fatty acid-CoA ligase activity"/>
    <property type="evidence" value="ECO:0007669"/>
    <property type="project" value="UniProtKB-EC"/>
</dbReference>
<organism evidence="3 4">
    <name type="scientific">Cetobacterium somerae ATCC BAA-474</name>
    <dbReference type="NCBI Taxonomy" id="1319815"/>
    <lineage>
        <taxon>Bacteria</taxon>
        <taxon>Fusobacteriati</taxon>
        <taxon>Fusobacteriota</taxon>
        <taxon>Fusobacteriia</taxon>
        <taxon>Fusobacteriales</taxon>
        <taxon>Fusobacteriaceae</taxon>
        <taxon>Cetobacterium</taxon>
    </lineage>
</organism>
<dbReference type="eggNOG" id="COG1022">
    <property type="taxonomic scope" value="Bacteria"/>
</dbReference>
<feature type="domain" description="Carrier" evidence="2">
    <location>
        <begin position="532"/>
        <end position="608"/>
    </location>
</feature>
<gene>
    <name evidence="3" type="ORF">HMPREF0202_00065</name>
</gene>
<dbReference type="Gene3D" id="3.40.50.12780">
    <property type="entry name" value="N-terminal domain of ligase-like"/>
    <property type="match status" value="1"/>
</dbReference>
<dbReference type="InterPro" id="IPR009081">
    <property type="entry name" value="PP-bd_ACP"/>
</dbReference>
<dbReference type="SMART" id="SM00563">
    <property type="entry name" value="PlsC"/>
    <property type="match status" value="1"/>
</dbReference>
<accession>U7VEY0</accession>
<dbReference type="eggNOG" id="COG0204">
    <property type="taxonomic scope" value="Bacteria"/>
</dbReference>
<evidence type="ECO:0000313" key="3">
    <source>
        <dbReference type="EMBL" id="ERT70071.1"/>
    </source>
</evidence>
<evidence type="ECO:0000259" key="2">
    <source>
        <dbReference type="PROSITE" id="PS50075"/>
    </source>
</evidence>
<dbReference type="SUPFAM" id="SSF47336">
    <property type="entry name" value="ACP-like"/>
    <property type="match status" value="1"/>
</dbReference>
<protein>
    <submittedName>
        <fullName evidence="3">Putative acyl carrier protein</fullName>
    </submittedName>
</protein>
<dbReference type="STRING" id="1319815.HMPREF0202_00065"/>
<dbReference type="InterPro" id="IPR002123">
    <property type="entry name" value="Plipid/glycerol_acylTrfase"/>
</dbReference>
<sequence length="833" mass="94167">MIKKTPVIIWEEKLEFVKNHNKTAIFYEGKEYSYKELIAGAKEYASLLDLVKEEKAVIFMENRPELLYAFLGIWDKKGTCVCLDAASKVSEFQYFIEDCTPKYIFVSNNTYDIAKEAINLSGVQTIVLNVDEIDLSKADKEGIIYAPDREAVALILYTSGTTGSPKGVMLTFDNILVNIEGLNKYKMYEPTDRVLALLPMHHIFPLLGSGIVPLQQGATIAFLKELSSQAMVDALKNYKITMMIGVPRLWEMLHKKIMEKINSNKVIKSLFKLCEKLDNKELSKKIFKKVHEGFGGNIRFFVSGGSKLNPEVSRDFKTLGIDVCEGYGLTETAPMISFTPINQVVPGSAGKIMDGVQVKIAEDGEILSKGRNLMKGYYKKPEATAEVIDSEGWFHTGDLGELKNDYLFVTGRKKEMIVLSNGKNINPVEIEQFILSKTDLIEEMVVIEYNSLLTAVIYPNFTKVKEHRVTNIAETLKTGIIDKYNGSTPNYKKILDLKIVQQELPKTKIGKIRRFMVPALLEGKIEEEKEENIPTFEEYKAISDYLTNLKGKKVMSNAHLELDLGLDSLDLVEFIAFVESSFGVTLTEEVLTENPTVIKIAEYLKENSTSLEIKDVDWKKILEKDNFEGLPKSNSMGKLVKALFKPLFSLYIKIEKEGLENSKVTKPTVFVGNHQSFLDGFIFTQSIDNKTLDNTYFLAKVAHFKKGFMSYLGENSNIMLIDINKNLAETLQCAATALRQGKNIVIFPEGTRSRDGEMREFKKFYGILAKELNADIVPFGIKGAYELFPAHRKMPKSGTVKIKFFPRVSSETLPVEDIVKNNFNEIKEWVDKI</sequence>
<dbReference type="InterPro" id="IPR045851">
    <property type="entry name" value="AMP-bd_C_sf"/>
</dbReference>
<proteinExistence type="predicted"/>
<reference evidence="3 4" key="1">
    <citation type="submission" date="2013-08" db="EMBL/GenBank/DDBJ databases">
        <authorList>
            <person name="Weinstock G."/>
            <person name="Sodergren E."/>
            <person name="Wylie T."/>
            <person name="Fulton L."/>
            <person name="Fulton R."/>
            <person name="Fronick C."/>
            <person name="O'Laughlin M."/>
            <person name="Godfrey J."/>
            <person name="Miner T."/>
            <person name="Herter B."/>
            <person name="Appelbaum E."/>
            <person name="Cordes M."/>
            <person name="Lek S."/>
            <person name="Wollam A."/>
            <person name="Pepin K.H."/>
            <person name="Palsikar V.B."/>
            <person name="Mitreva M."/>
            <person name="Wilson R.K."/>
        </authorList>
    </citation>
    <scope>NUCLEOTIDE SEQUENCE [LARGE SCALE GENOMIC DNA]</scope>
    <source>
        <strain evidence="3 4">ATCC BAA-474</strain>
    </source>
</reference>
<dbReference type="InterPro" id="IPR020845">
    <property type="entry name" value="AMP-binding_CS"/>
</dbReference>
<dbReference type="AlphaFoldDB" id="U7VEY0"/>
<dbReference type="Pfam" id="PF01553">
    <property type="entry name" value="Acyltransferase"/>
    <property type="match status" value="1"/>
</dbReference>
<dbReference type="GO" id="GO:0016020">
    <property type="term" value="C:membrane"/>
    <property type="evidence" value="ECO:0007669"/>
    <property type="project" value="TreeGrafter"/>
</dbReference>
<dbReference type="HOGENOM" id="CLU_000022_45_1_0"/>
<dbReference type="SUPFAM" id="SSF56801">
    <property type="entry name" value="Acetyl-CoA synthetase-like"/>
    <property type="match status" value="1"/>
</dbReference>
<dbReference type="InterPro" id="IPR000873">
    <property type="entry name" value="AMP-dep_synth/lig_dom"/>
</dbReference>
<dbReference type="PROSITE" id="PS50075">
    <property type="entry name" value="CARRIER"/>
    <property type="match status" value="1"/>
</dbReference>
<comment type="caution">
    <text evidence="3">The sequence shown here is derived from an EMBL/GenBank/DDBJ whole genome shotgun (WGS) entry which is preliminary data.</text>
</comment>
<evidence type="ECO:0000313" key="4">
    <source>
        <dbReference type="Proteomes" id="UP000017081"/>
    </source>
</evidence>
<dbReference type="Gene3D" id="1.10.1200.10">
    <property type="entry name" value="ACP-like"/>
    <property type="match status" value="1"/>
</dbReference>
<dbReference type="InterPro" id="IPR042099">
    <property type="entry name" value="ANL_N_sf"/>
</dbReference>
<keyword evidence="4" id="KW-1185">Reference proteome</keyword>
<dbReference type="InterPro" id="IPR036736">
    <property type="entry name" value="ACP-like_sf"/>
</dbReference>
<dbReference type="SUPFAM" id="SSF69593">
    <property type="entry name" value="Glycerol-3-phosphate (1)-acyltransferase"/>
    <property type="match status" value="1"/>
</dbReference>
<dbReference type="Pfam" id="PF23562">
    <property type="entry name" value="AMP-binding_C_3"/>
    <property type="match status" value="1"/>
</dbReference>
<comment type="catalytic activity">
    <reaction evidence="1">
        <text>a long-chain fatty acid + ATP + CoA = a long-chain fatty acyl-CoA + AMP + diphosphate</text>
        <dbReference type="Rhea" id="RHEA:15421"/>
        <dbReference type="ChEBI" id="CHEBI:30616"/>
        <dbReference type="ChEBI" id="CHEBI:33019"/>
        <dbReference type="ChEBI" id="CHEBI:57287"/>
        <dbReference type="ChEBI" id="CHEBI:57560"/>
        <dbReference type="ChEBI" id="CHEBI:83139"/>
        <dbReference type="ChEBI" id="CHEBI:456215"/>
        <dbReference type="EC" id="6.2.1.3"/>
    </reaction>
    <physiologicalReaction direction="left-to-right" evidence="1">
        <dbReference type="Rhea" id="RHEA:15422"/>
    </physiologicalReaction>
</comment>
<dbReference type="PANTHER" id="PTHR43272">
    <property type="entry name" value="LONG-CHAIN-FATTY-ACID--COA LIGASE"/>
    <property type="match status" value="1"/>
</dbReference>
<dbReference type="PANTHER" id="PTHR43272:SF52">
    <property type="entry name" value="AMP-DEPENDENT SYNTHETASE_LIGASE DOMAIN-CONTAINING PROTEIN"/>
    <property type="match status" value="1"/>
</dbReference>
<dbReference type="PROSITE" id="PS00455">
    <property type="entry name" value="AMP_BINDING"/>
    <property type="match status" value="1"/>
</dbReference>
<dbReference type="CDD" id="cd07989">
    <property type="entry name" value="LPLAT_AGPAT-like"/>
    <property type="match status" value="1"/>
</dbReference>
<dbReference type="Gene3D" id="3.30.300.30">
    <property type="match status" value="1"/>
</dbReference>
<dbReference type="Pfam" id="PF00501">
    <property type="entry name" value="AMP-binding"/>
    <property type="match status" value="1"/>
</dbReference>
<dbReference type="GO" id="GO:0016746">
    <property type="term" value="F:acyltransferase activity"/>
    <property type="evidence" value="ECO:0007669"/>
    <property type="project" value="InterPro"/>
</dbReference>
<dbReference type="PATRIC" id="fig|1319815.3.peg.64"/>
<dbReference type="EMBL" id="AXZF01000002">
    <property type="protein sequence ID" value="ERT70071.1"/>
    <property type="molecule type" value="Genomic_DNA"/>
</dbReference>